<keyword evidence="2" id="KW-0809">Transit peptide</keyword>
<dbReference type="GO" id="GO:0032259">
    <property type="term" value="P:methylation"/>
    <property type="evidence" value="ECO:0007669"/>
    <property type="project" value="UniProtKB-KW"/>
</dbReference>
<evidence type="ECO:0000256" key="3">
    <source>
        <dbReference type="ARBA" id="ARBA00023004"/>
    </source>
</evidence>
<feature type="compositionally biased region" description="Gly residues" evidence="5">
    <location>
        <begin position="412"/>
        <end position="429"/>
    </location>
</feature>
<dbReference type="GO" id="GO:0015935">
    <property type="term" value="C:small ribosomal subunit"/>
    <property type="evidence" value="ECO:0007669"/>
    <property type="project" value="TreeGrafter"/>
</dbReference>
<evidence type="ECO:0000313" key="7">
    <source>
        <dbReference type="Proteomes" id="UP000198928"/>
    </source>
</evidence>
<dbReference type="Gene3D" id="3.40.50.150">
    <property type="entry name" value="Vaccinia Virus protein VP39"/>
    <property type="match status" value="1"/>
</dbReference>
<dbReference type="PANTHER" id="PTHR13184:SF5">
    <property type="entry name" value="METHYLTRANSFERASE-LIKE PROTEIN 17, MITOCHONDRIAL"/>
    <property type="match status" value="1"/>
</dbReference>
<evidence type="ECO:0000313" key="6">
    <source>
        <dbReference type="EMBL" id="SFL89856.1"/>
    </source>
</evidence>
<dbReference type="AlphaFoldDB" id="A0A1I4LG76"/>
<dbReference type="SUPFAM" id="SSF53335">
    <property type="entry name" value="S-adenosyl-L-methionine-dependent methyltransferases"/>
    <property type="match status" value="1"/>
</dbReference>
<feature type="compositionally biased region" description="Gly residues" evidence="5">
    <location>
        <begin position="338"/>
        <end position="349"/>
    </location>
</feature>
<keyword evidence="1" id="KW-0479">Metal-binding</keyword>
<dbReference type="GO" id="GO:0008168">
    <property type="term" value="F:methyltransferase activity"/>
    <property type="evidence" value="ECO:0007669"/>
    <property type="project" value="UniProtKB-KW"/>
</dbReference>
<protein>
    <submittedName>
        <fullName evidence="6">Ribosomal protein RSM22 (Predicted rRNA methylase)</fullName>
    </submittedName>
</protein>
<dbReference type="PANTHER" id="PTHR13184">
    <property type="entry name" value="37S RIBOSOMAL PROTEIN S22"/>
    <property type="match status" value="1"/>
</dbReference>
<gene>
    <name evidence="6" type="ORF">SAMN05192584_13129</name>
</gene>
<keyword evidence="6" id="KW-0808">Transferase</keyword>
<dbReference type="InterPro" id="IPR015324">
    <property type="entry name" value="Ribosomal_Rsm22-like"/>
</dbReference>
<dbReference type="GO" id="GO:0003735">
    <property type="term" value="F:structural constituent of ribosome"/>
    <property type="evidence" value="ECO:0007669"/>
    <property type="project" value="TreeGrafter"/>
</dbReference>
<dbReference type="GO" id="GO:0051536">
    <property type="term" value="F:iron-sulfur cluster binding"/>
    <property type="evidence" value="ECO:0007669"/>
    <property type="project" value="UniProtKB-KW"/>
</dbReference>
<dbReference type="PRINTS" id="PR01478">
    <property type="entry name" value="LTB2RECEPTOR"/>
</dbReference>
<dbReference type="GO" id="GO:0006412">
    <property type="term" value="P:translation"/>
    <property type="evidence" value="ECO:0007669"/>
    <property type="project" value="InterPro"/>
</dbReference>
<dbReference type="InterPro" id="IPR029063">
    <property type="entry name" value="SAM-dependent_MTases_sf"/>
</dbReference>
<evidence type="ECO:0000256" key="1">
    <source>
        <dbReference type="ARBA" id="ARBA00022723"/>
    </source>
</evidence>
<dbReference type="GO" id="GO:0004974">
    <property type="term" value="F:leukotriene receptor activity"/>
    <property type="evidence" value="ECO:0007669"/>
    <property type="project" value="InterPro"/>
</dbReference>
<feature type="region of interest" description="Disordered" evidence="5">
    <location>
        <begin position="336"/>
        <end position="355"/>
    </location>
</feature>
<keyword evidence="6" id="KW-0687">Ribonucleoprotein</keyword>
<organism evidence="6 7">
    <name type="scientific">Streptomyces pini</name>
    <dbReference type="NCBI Taxonomy" id="1520580"/>
    <lineage>
        <taxon>Bacteria</taxon>
        <taxon>Bacillati</taxon>
        <taxon>Actinomycetota</taxon>
        <taxon>Actinomycetes</taxon>
        <taxon>Kitasatosporales</taxon>
        <taxon>Streptomycetaceae</taxon>
        <taxon>Streptomyces</taxon>
    </lineage>
</organism>
<feature type="region of interest" description="Disordered" evidence="5">
    <location>
        <begin position="380"/>
        <end position="429"/>
    </location>
</feature>
<dbReference type="InterPro" id="IPR003982">
    <property type="entry name" value="Leukotriene_B4_typ-2_rcpt"/>
</dbReference>
<dbReference type="EMBL" id="FOSG01000031">
    <property type="protein sequence ID" value="SFL89856.1"/>
    <property type="molecule type" value="Genomic_DNA"/>
</dbReference>
<dbReference type="InterPro" id="IPR052571">
    <property type="entry name" value="Mt_RNA_Methyltransferase"/>
</dbReference>
<name>A0A1I4LG76_9ACTN</name>
<dbReference type="Proteomes" id="UP000198928">
    <property type="component" value="Unassembled WGS sequence"/>
</dbReference>
<keyword evidence="6" id="KW-0689">Ribosomal protein</keyword>
<reference evidence="7" key="1">
    <citation type="submission" date="2016-10" db="EMBL/GenBank/DDBJ databases">
        <authorList>
            <person name="Varghese N."/>
            <person name="Submissions S."/>
        </authorList>
    </citation>
    <scope>NUCLEOTIDE SEQUENCE [LARGE SCALE GENOMIC DNA]</scope>
    <source>
        <strain evidence="7">PL19</strain>
    </source>
</reference>
<evidence type="ECO:0000256" key="5">
    <source>
        <dbReference type="SAM" id="MobiDB-lite"/>
    </source>
</evidence>
<keyword evidence="7" id="KW-1185">Reference proteome</keyword>
<feature type="region of interest" description="Disordered" evidence="5">
    <location>
        <begin position="19"/>
        <end position="57"/>
    </location>
</feature>
<accession>A0A1I4LG76</accession>
<keyword evidence="4" id="KW-0411">Iron-sulfur</keyword>
<dbReference type="GO" id="GO:0046872">
    <property type="term" value="F:metal ion binding"/>
    <property type="evidence" value="ECO:0007669"/>
    <property type="project" value="UniProtKB-KW"/>
</dbReference>
<keyword evidence="3" id="KW-0408">Iron</keyword>
<sequence>MEGEWNAAKVCKDLWHMRDENGRSAATGRGRERIPGNPPEGRSTTGRRDAGDRPPTLGPVFAPLHIDDELRDALARLLDGLPPRQAAAAVDRLISGYRDSGAAGAPVLRDRGDVAAYAAYRMPATFEAVRAALDALADRAPELDPATHLDVGGGTGAAVWAAAAVWGDGAQPTGEARVTTVLDRSEPALALGRELAAGSGSAALRGARWRQERIGAAPGLEAADLVTVSYVLNELPEDARGALVDAAAAAARRAVVVVEPGTPDGYRRIIEARGRLIGAGLRVLAPCPHSGACPIEPGSDWCHFAARVSRSSLHRRVKGGSLAYEDEKFSYVAAVRPGAGGGDPGGGDPDGTPTAARIVRRPQIRKGQVLLDLCTGPDAERGGLRRETVTKRRGPAYRAARDAHWGDAWEDGQGGGGQEDRQNGGGDGD</sequence>
<feature type="compositionally biased region" description="Basic and acidic residues" evidence="5">
    <location>
        <begin position="380"/>
        <end position="390"/>
    </location>
</feature>
<evidence type="ECO:0000256" key="4">
    <source>
        <dbReference type="ARBA" id="ARBA00023014"/>
    </source>
</evidence>
<keyword evidence="6" id="KW-0489">Methyltransferase</keyword>
<proteinExistence type="predicted"/>
<dbReference type="Pfam" id="PF09243">
    <property type="entry name" value="Rsm22"/>
    <property type="match status" value="1"/>
</dbReference>
<evidence type="ECO:0000256" key="2">
    <source>
        <dbReference type="ARBA" id="ARBA00022946"/>
    </source>
</evidence>
<dbReference type="GO" id="GO:0016020">
    <property type="term" value="C:membrane"/>
    <property type="evidence" value="ECO:0007669"/>
    <property type="project" value="InterPro"/>
</dbReference>